<keyword evidence="6 7" id="KW-0804">Transcription</keyword>
<dbReference type="FunFam" id="3.40.1550.20:FF:000002">
    <property type="entry name" value="Transcriptional regulator MraZ"/>
    <property type="match status" value="1"/>
</dbReference>
<dbReference type="CDD" id="cd16320">
    <property type="entry name" value="MraZ_N"/>
    <property type="match status" value="1"/>
</dbReference>
<keyword evidence="3" id="KW-0677">Repeat</keyword>
<comment type="similarity">
    <text evidence="7">Belongs to the MraZ family.</text>
</comment>
<dbReference type="GO" id="GO:0000976">
    <property type="term" value="F:transcription cis-regulatory region binding"/>
    <property type="evidence" value="ECO:0007669"/>
    <property type="project" value="TreeGrafter"/>
</dbReference>
<feature type="domain" description="SpoVT-AbrB" evidence="8">
    <location>
        <begin position="76"/>
        <end position="119"/>
    </location>
</feature>
<evidence type="ECO:0000256" key="5">
    <source>
        <dbReference type="ARBA" id="ARBA00023125"/>
    </source>
</evidence>
<dbReference type="InterPro" id="IPR007159">
    <property type="entry name" value="SpoVT-AbrB_dom"/>
</dbReference>
<dbReference type="GO" id="GO:0003700">
    <property type="term" value="F:DNA-binding transcription factor activity"/>
    <property type="evidence" value="ECO:0007669"/>
    <property type="project" value="UniProtKB-UniRule"/>
</dbReference>
<evidence type="ECO:0000256" key="7">
    <source>
        <dbReference type="HAMAP-Rule" id="MF_01008"/>
    </source>
</evidence>
<keyword evidence="4 7" id="KW-0805">Transcription regulation</keyword>
<dbReference type="InterPro" id="IPR037914">
    <property type="entry name" value="SpoVT-AbrB_sf"/>
</dbReference>
<keyword evidence="9" id="KW-0132">Cell division</keyword>
<dbReference type="Gene3D" id="3.40.1550.20">
    <property type="entry name" value="Transcriptional regulator MraZ domain"/>
    <property type="match status" value="1"/>
</dbReference>
<sequence>MFIGEYKHNLDEKGRLAVPAKFRSGLGGSIIITRGLDHCLFVFTTEEWQALATKINALPLTQANSRAFARLMLSGAIEASVDSQGRVLIPDYLRSYAGLNKGAVLAGVYNRVEIWDEEKWDAYKIQTEAQSDEIAERLGELGI</sequence>
<dbReference type="NCBIfam" id="TIGR00242">
    <property type="entry name" value="division/cell wall cluster transcriptional repressor MraZ"/>
    <property type="match status" value="1"/>
</dbReference>
<gene>
    <name evidence="7" type="primary">mraZ</name>
    <name evidence="9" type="ORF">COU10_00820</name>
</gene>
<keyword evidence="2 7" id="KW-0963">Cytoplasm</keyword>
<name>A0A2H0UNY4_9BACT</name>
<evidence type="ECO:0000256" key="3">
    <source>
        <dbReference type="ARBA" id="ARBA00022737"/>
    </source>
</evidence>
<dbReference type="Proteomes" id="UP000230903">
    <property type="component" value="Unassembled WGS sequence"/>
</dbReference>
<evidence type="ECO:0000256" key="1">
    <source>
        <dbReference type="ARBA" id="ARBA00013860"/>
    </source>
</evidence>
<evidence type="ECO:0000256" key="2">
    <source>
        <dbReference type="ARBA" id="ARBA00022490"/>
    </source>
</evidence>
<dbReference type="InterPro" id="IPR035644">
    <property type="entry name" value="MraZ_C"/>
</dbReference>
<keyword evidence="9" id="KW-0131">Cell cycle</keyword>
<dbReference type="InterPro" id="IPR035642">
    <property type="entry name" value="MraZ_N"/>
</dbReference>
<dbReference type="GO" id="GO:0009295">
    <property type="term" value="C:nucleoid"/>
    <property type="evidence" value="ECO:0007669"/>
    <property type="project" value="UniProtKB-SubCell"/>
</dbReference>
<dbReference type="SUPFAM" id="SSF89447">
    <property type="entry name" value="AbrB/MazE/MraZ-like"/>
    <property type="match status" value="1"/>
</dbReference>
<dbReference type="Pfam" id="PF02381">
    <property type="entry name" value="MraZ"/>
    <property type="match status" value="2"/>
</dbReference>
<dbReference type="PANTHER" id="PTHR34701:SF1">
    <property type="entry name" value="TRANSCRIPTIONAL REGULATOR MRAZ"/>
    <property type="match status" value="1"/>
</dbReference>
<dbReference type="PANTHER" id="PTHR34701">
    <property type="entry name" value="TRANSCRIPTIONAL REGULATOR MRAZ"/>
    <property type="match status" value="1"/>
</dbReference>
<organism evidence="9 10">
    <name type="scientific">Candidatus Harrisonbacteria bacterium CG10_big_fil_rev_8_21_14_0_10_45_28</name>
    <dbReference type="NCBI Taxonomy" id="1974586"/>
    <lineage>
        <taxon>Bacteria</taxon>
        <taxon>Candidatus Harrisoniibacteriota</taxon>
    </lineage>
</organism>
<evidence type="ECO:0000313" key="9">
    <source>
        <dbReference type="EMBL" id="PIR88137.1"/>
    </source>
</evidence>
<comment type="subcellular location">
    <subcellularLocation>
        <location evidence="7">Cytoplasm</location>
        <location evidence="7">Nucleoid</location>
    </subcellularLocation>
</comment>
<feature type="domain" description="SpoVT-AbrB" evidence="8">
    <location>
        <begin position="5"/>
        <end position="47"/>
    </location>
</feature>
<reference evidence="10" key="1">
    <citation type="submission" date="2017-09" db="EMBL/GenBank/DDBJ databases">
        <title>Depth-based differentiation of microbial function through sediment-hosted aquifers and enrichment of novel symbionts in the deep terrestrial subsurface.</title>
        <authorList>
            <person name="Probst A.J."/>
            <person name="Ladd B."/>
            <person name="Jarett J.K."/>
            <person name="Geller-Mcgrath D.E."/>
            <person name="Sieber C.M.K."/>
            <person name="Emerson J.B."/>
            <person name="Anantharaman K."/>
            <person name="Thomas B.C."/>
            <person name="Malmstrom R."/>
            <person name="Stieglmeier M."/>
            <person name="Klingl A."/>
            <person name="Woyke T."/>
            <person name="Ryan C.M."/>
            <person name="Banfield J.F."/>
        </authorList>
    </citation>
    <scope>NUCLEOTIDE SEQUENCE [LARGE SCALE GENOMIC DNA]</scope>
</reference>
<comment type="subunit">
    <text evidence="7">Forms oligomers.</text>
</comment>
<dbReference type="InterPro" id="IPR003444">
    <property type="entry name" value="MraZ"/>
</dbReference>
<dbReference type="InterPro" id="IPR020603">
    <property type="entry name" value="MraZ_dom"/>
</dbReference>
<dbReference type="PROSITE" id="PS51740">
    <property type="entry name" value="SPOVT_ABRB"/>
    <property type="match status" value="2"/>
</dbReference>
<comment type="caution">
    <text evidence="9">The sequence shown here is derived from an EMBL/GenBank/DDBJ whole genome shotgun (WGS) entry which is preliminary data.</text>
</comment>
<dbReference type="CDD" id="cd16321">
    <property type="entry name" value="MraZ_C"/>
    <property type="match status" value="1"/>
</dbReference>
<evidence type="ECO:0000313" key="10">
    <source>
        <dbReference type="Proteomes" id="UP000230903"/>
    </source>
</evidence>
<evidence type="ECO:0000256" key="6">
    <source>
        <dbReference type="ARBA" id="ARBA00023163"/>
    </source>
</evidence>
<dbReference type="AlphaFoldDB" id="A0A2H0UNY4"/>
<accession>A0A2H0UNY4</accession>
<dbReference type="HAMAP" id="MF_01008">
    <property type="entry name" value="MraZ"/>
    <property type="match status" value="1"/>
</dbReference>
<proteinExistence type="inferred from homology"/>
<evidence type="ECO:0000259" key="8">
    <source>
        <dbReference type="PROSITE" id="PS51740"/>
    </source>
</evidence>
<protein>
    <recommendedName>
        <fullName evidence="1 7">Transcriptional regulator MraZ</fullName>
    </recommendedName>
</protein>
<dbReference type="GO" id="GO:0051301">
    <property type="term" value="P:cell division"/>
    <property type="evidence" value="ECO:0007669"/>
    <property type="project" value="UniProtKB-KW"/>
</dbReference>
<dbReference type="GO" id="GO:2000143">
    <property type="term" value="P:negative regulation of DNA-templated transcription initiation"/>
    <property type="evidence" value="ECO:0007669"/>
    <property type="project" value="TreeGrafter"/>
</dbReference>
<evidence type="ECO:0000256" key="4">
    <source>
        <dbReference type="ARBA" id="ARBA00023015"/>
    </source>
</evidence>
<keyword evidence="5 7" id="KW-0238">DNA-binding</keyword>
<dbReference type="EMBL" id="PFBC01000014">
    <property type="protein sequence ID" value="PIR88137.1"/>
    <property type="molecule type" value="Genomic_DNA"/>
</dbReference>
<dbReference type="InterPro" id="IPR038619">
    <property type="entry name" value="MraZ_sf"/>
</dbReference>
<dbReference type="GO" id="GO:0005737">
    <property type="term" value="C:cytoplasm"/>
    <property type="evidence" value="ECO:0007669"/>
    <property type="project" value="UniProtKB-UniRule"/>
</dbReference>